<dbReference type="AlphaFoldDB" id="A0A2A9CVQ0"/>
<accession>A0A2A9CVQ0</accession>
<feature type="domain" description="Lsr2 dimerization" evidence="2">
    <location>
        <begin position="1"/>
        <end position="57"/>
    </location>
</feature>
<dbReference type="EMBL" id="PDJC01000001">
    <property type="protein sequence ID" value="PFG17710.1"/>
    <property type="molecule type" value="Genomic_DNA"/>
</dbReference>
<feature type="domain" description="Lsr2 DNA-binding" evidence="3">
    <location>
        <begin position="73"/>
        <end position="105"/>
    </location>
</feature>
<dbReference type="InterPro" id="IPR042261">
    <property type="entry name" value="Lsr2-like_dimerization"/>
</dbReference>
<dbReference type="InterPro" id="IPR036625">
    <property type="entry name" value="E3-bd_dom_sf"/>
</dbReference>
<dbReference type="GO" id="GO:0003677">
    <property type="term" value="F:DNA binding"/>
    <property type="evidence" value="ECO:0007669"/>
    <property type="project" value="UniProtKB-KW"/>
</dbReference>
<evidence type="ECO:0000313" key="4">
    <source>
        <dbReference type="EMBL" id="PFG17710.1"/>
    </source>
</evidence>
<evidence type="ECO:0000256" key="1">
    <source>
        <dbReference type="ARBA" id="ARBA00023125"/>
    </source>
</evidence>
<keyword evidence="5" id="KW-1185">Reference proteome</keyword>
<evidence type="ECO:0000259" key="3">
    <source>
        <dbReference type="Pfam" id="PF23359"/>
    </source>
</evidence>
<dbReference type="Pfam" id="PF11774">
    <property type="entry name" value="Lsr2"/>
    <property type="match status" value="1"/>
</dbReference>
<comment type="caution">
    <text evidence="4">The sequence shown here is derived from an EMBL/GenBank/DDBJ whole genome shotgun (WGS) entry which is preliminary data.</text>
</comment>
<evidence type="ECO:0000259" key="2">
    <source>
        <dbReference type="Pfam" id="PF11774"/>
    </source>
</evidence>
<dbReference type="GO" id="GO:0016746">
    <property type="term" value="F:acyltransferase activity"/>
    <property type="evidence" value="ECO:0007669"/>
    <property type="project" value="InterPro"/>
</dbReference>
<evidence type="ECO:0000313" key="5">
    <source>
        <dbReference type="Proteomes" id="UP000226079"/>
    </source>
</evidence>
<dbReference type="Proteomes" id="UP000226079">
    <property type="component" value="Unassembled WGS sequence"/>
</dbReference>
<dbReference type="Gene3D" id="3.30.60.230">
    <property type="entry name" value="Lsr2, dimerization domain"/>
    <property type="match status" value="1"/>
</dbReference>
<dbReference type="InterPro" id="IPR055370">
    <property type="entry name" value="Lsr2_DNA-bd"/>
</dbReference>
<dbReference type="RefSeq" id="WP_098461115.1">
    <property type="nucleotide sequence ID" value="NZ_PDJC01000001.1"/>
</dbReference>
<dbReference type="Pfam" id="PF23359">
    <property type="entry name" value="Lsr2_DNA-bd"/>
    <property type="match status" value="1"/>
</dbReference>
<proteinExistence type="predicted"/>
<organism evidence="4 5">
    <name type="scientific">Propionicimonas paludicola</name>
    <dbReference type="NCBI Taxonomy" id="185243"/>
    <lineage>
        <taxon>Bacteria</taxon>
        <taxon>Bacillati</taxon>
        <taxon>Actinomycetota</taxon>
        <taxon>Actinomycetes</taxon>
        <taxon>Propionibacteriales</taxon>
        <taxon>Nocardioidaceae</taxon>
        <taxon>Propionicimonas</taxon>
    </lineage>
</organism>
<name>A0A2A9CVQ0_9ACTN</name>
<sequence>MAKRVQVIHTDDLDGSAAAETIAFSLDGVSYSIDLSTANAKKLRDAFAPYIAAGQRERTARRAGGKRKAGGTAATDIRAWAVSEGMQVSARGRVSAEVREAYERAHS</sequence>
<dbReference type="Gene3D" id="4.10.320.10">
    <property type="entry name" value="E3-binding domain"/>
    <property type="match status" value="1"/>
</dbReference>
<dbReference type="OrthoDB" id="4113332at2"/>
<keyword evidence="1" id="KW-0238">DNA-binding</keyword>
<dbReference type="InterPro" id="IPR024412">
    <property type="entry name" value="Lsr2_dim_dom"/>
</dbReference>
<reference evidence="4 5" key="1">
    <citation type="submission" date="2017-10" db="EMBL/GenBank/DDBJ databases">
        <title>Sequencing the genomes of 1000 actinobacteria strains.</title>
        <authorList>
            <person name="Klenk H.-P."/>
        </authorList>
    </citation>
    <scope>NUCLEOTIDE SEQUENCE [LARGE SCALE GENOMIC DNA]</scope>
    <source>
        <strain evidence="4 5">DSM 15597</strain>
    </source>
</reference>
<gene>
    <name evidence="4" type="ORF">ATK74_2283</name>
</gene>
<protein>
    <submittedName>
        <fullName evidence="4">Lsr2 protein</fullName>
    </submittedName>
</protein>